<reference evidence="2" key="1">
    <citation type="submission" date="2020-06" db="EMBL/GenBank/DDBJ databases">
        <title>WGS assembly of Ceratodon purpureus strain R40.</title>
        <authorList>
            <person name="Carey S.B."/>
            <person name="Jenkins J."/>
            <person name="Shu S."/>
            <person name="Lovell J.T."/>
            <person name="Sreedasyam A."/>
            <person name="Maumus F."/>
            <person name="Tiley G.P."/>
            <person name="Fernandez-Pozo N."/>
            <person name="Barry K."/>
            <person name="Chen C."/>
            <person name="Wang M."/>
            <person name="Lipzen A."/>
            <person name="Daum C."/>
            <person name="Saski C.A."/>
            <person name="Payton A.C."/>
            <person name="Mcbreen J.C."/>
            <person name="Conrad R.E."/>
            <person name="Kollar L.M."/>
            <person name="Olsson S."/>
            <person name="Huttunen S."/>
            <person name="Landis J.B."/>
            <person name="Wickett N.J."/>
            <person name="Johnson M.G."/>
            <person name="Rensing S.A."/>
            <person name="Grimwood J."/>
            <person name="Schmutz J."/>
            <person name="Mcdaniel S.F."/>
        </authorList>
    </citation>
    <scope>NUCLEOTIDE SEQUENCE</scope>
    <source>
        <strain evidence="2">R40</strain>
    </source>
</reference>
<name>A0A8T0HUY1_CERPU</name>
<comment type="caution">
    <text evidence="2">The sequence shown here is derived from an EMBL/GenBank/DDBJ whole genome shotgun (WGS) entry which is preliminary data.</text>
</comment>
<accession>A0A8T0HUY1</accession>
<dbReference type="Proteomes" id="UP000822688">
    <property type="component" value="Chromosome V"/>
</dbReference>
<evidence type="ECO:0000313" key="2">
    <source>
        <dbReference type="EMBL" id="KAG0574872.1"/>
    </source>
</evidence>
<evidence type="ECO:0000313" key="3">
    <source>
        <dbReference type="Proteomes" id="UP000822688"/>
    </source>
</evidence>
<feature type="compositionally biased region" description="Low complexity" evidence="1">
    <location>
        <begin position="40"/>
        <end position="52"/>
    </location>
</feature>
<dbReference type="AlphaFoldDB" id="A0A8T0HUY1"/>
<keyword evidence="3" id="KW-1185">Reference proteome</keyword>
<feature type="region of interest" description="Disordered" evidence="1">
    <location>
        <begin position="1"/>
        <end position="96"/>
    </location>
</feature>
<dbReference type="EMBL" id="CM026426">
    <property type="protein sequence ID" value="KAG0574872.1"/>
    <property type="molecule type" value="Genomic_DNA"/>
</dbReference>
<evidence type="ECO:0000256" key="1">
    <source>
        <dbReference type="SAM" id="MobiDB-lite"/>
    </source>
</evidence>
<gene>
    <name evidence="2" type="ORF">KC19_VG298900</name>
</gene>
<protein>
    <submittedName>
        <fullName evidence="2">Uncharacterized protein</fullName>
    </submittedName>
</protein>
<feature type="compositionally biased region" description="Polar residues" evidence="1">
    <location>
        <begin position="58"/>
        <end position="70"/>
    </location>
</feature>
<sequence>IYKKQFSRISKGPKGTWTLRQRTGHNPAPDHVAPGRHSSRTSSSSHKLSTTKLHVHSNVATPTAVPQSRQPKPWPRAHLQSSSTIATSRCAHPTKP</sequence>
<feature type="non-terminal residue" evidence="2">
    <location>
        <position position="1"/>
    </location>
</feature>
<proteinExistence type="predicted"/>
<organism evidence="2 3">
    <name type="scientific">Ceratodon purpureus</name>
    <name type="common">Fire moss</name>
    <name type="synonym">Dicranum purpureum</name>
    <dbReference type="NCBI Taxonomy" id="3225"/>
    <lineage>
        <taxon>Eukaryota</taxon>
        <taxon>Viridiplantae</taxon>
        <taxon>Streptophyta</taxon>
        <taxon>Embryophyta</taxon>
        <taxon>Bryophyta</taxon>
        <taxon>Bryophytina</taxon>
        <taxon>Bryopsida</taxon>
        <taxon>Dicranidae</taxon>
        <taxon>Pseudoditrichales</taxon>
        <taxon>Ditrichaceae</taxon>
        <taxon>Ceratodon</taxon>
    </lineage>
</organism>